<name>A0A9Q3HK33_9BASI</name>
<reference evidence="2" key="1">
    <citation type="submission" date="2021-03" db="EMBL/GenBank/DDBJ databases">
        <title>Draft genome sequence of rust myrtle Austropuccinia psidii MF-1, a brazilian biotype.</title>
        <authorList>
            <person name="Quecine M.C."/>
            <person name="Pachon D.M.R."/>
            <person name="Bonatelli M.L."/>
            <person name="Correr F.H."/>
            <person name="Franceschini L.M."/>
            <person name="Leite T.F."/>
            <person name="Margarido G.R.A."/>
            <person name="Almeida C.A."/>
            <person name="Ferrarezi J.A."/>
            <person name="Labate C.A."/>
        </authorList>
    </citation>
    <scope>NUCLEOTIDE SEQUENCE</scope>
    <source>
        <strain evidence="2">MF-1</strain>
    </source>
</reference>
<dbReference type="AlphaFoldDB" id="A0A9Q3HK33"/>
<feature type="compositionally biased region" description="Polar residues" evidence="1">
    <location>
        <begin position="190"/>
        <end position="199"/>
    </location>
</feature>
<evidence type="ECO:0000256" key="1">
    <source>
        <dbReference type="SAM" id="MobiDB-lite"/>
    </source>
</evidence>
<feature type="region of interest" description="Disordered" evidence="1">
    <location>
        <begin position="166"/>
        <end position="199"/>
    </location>
</feature>
<evidence type="ECO:0000313" key="2">
    <source>
        <dbReference type="EMBL" id="MBW0505419.1"/>
    </source>
</evidence>
<feature type="compositionally biased region" description="Polar residues" evidence="1">
    <location>
        <begin position="172"/>
        <end position="181"/>
    </location>
</feature>
<keyword evidence="3" id="KW-1185">Reference proteome</keyword>
<dbReference type="Proteomes" id="UP000765509">
    <property type="component" value="Unassembled WGS sequence"/>
</dbReference>
<organism evidence="2 3">
    <name type="scientific">Austropuccinia psidii MF-1</name>
    <dbReference type="NCBI Taxonomy" id="1389203"/>
    <lineage>
        <taxon>Eukaryota</taxon>
        <taxon>Fungi</taxon>
        <taxon>Dikarya</taxon>
        <taxon>Basidiomycota</taxon>
        <taxon>Pucciniomycotina</taxon>
        <taxon>Pucciniomycetes</taxon>
        <taxon>Pucciniales</taxon>
        <taxon>Sphaerophragmiaceae</taxon>
        <taxon>Austropuccinia</taxon>
    </lineage>
</organism>
<protein>
    <submittedName>
        <fullName evidence="2">Uncharacterized protein</fullName>
    </submittedName>
</protein>
<sequence>MSSKPTELTSSSPSAPPPSVLCGYGILSELASPRSMASSGHFDPSQAYDGYKAVFKVPILICWEEATSSYWTASFESQKILIDSEVSISRINTEGVVKRIRQISNSPPIPDAEGSDELDGEEVEVVHNYIGHQSSTSPSNPPSKRFEIDIIPSSPRTFQPTLAIIPTFLPPASQSSSTTRPSLLPEVENPPSTSPEIHP</sequence>
<proteinExistence type="predicted"/>
<comment type="caution">
    <text evidence="2">The sequence shown here is derived from an EMBL/GenBank/DDBJ whole genome shotgun (WGS) entry which is preliminary data.</text>
</comment>
<dbReference type="EMBL" id="AVOT02018491">
    <property type="protein sequence ID" value="MBW0505419.1"/>
    <property type="molecule type" value="Genomic_DNA"/>
</dbReference>
<gene>
    <name evidence="2" type="ORF">O181_045134</name>
</gene>
<accession>A0A9Q3HK33</accession>
<evidence type="ECO:0000313" key="3">
    <source>
        <dbReference type="Proteomes" id="UP000765509"/>
    </source>
</evidence>